<feature type="chain" id="PRO_5046708706" evidence="1">
    <location>
        <begin position="20"/>
        <end position="417"/>
    </location>
</feature>
<comment type="caution">
    <text evidence="3">The sequence shown here is derived from an EMBL/GenBank/DDBJ whole genome shotgun (WGS) entry which is preliminary data.</text>
</comment>
<dbReference type="SUPFAM" id="SSF49265">
    <property type="entry name" value="Fibronectin type III"/>
    <property type="match status" value="1"/>
</dbReference>
<feature type="domain" description="Fibronectin type-III" evidence="2">
    <location>
        <begin position="31"/>
        <end position="120"/>
    </location>
</feature>
<dbReference type="PROSITE" id="PS50853">
    <property type="entry name" value="FN3"/>
    <property type="match status" value="1"/>
</dbReference>
<dbReference type="InterPro" id="IPR036116">
    <property type="entry name" value="FN3_sf"/>
</dbReference>
<organism evidence="3 4">
    <name type="scientific">Microcosmobacter mediterraneus</name>
    <dbReference type="NCBI Taxonomy" id="3075607"/>
    <lineage>
        <taxon>Bacteria</taxon>
        <taxon>Pseudomonadati</taxon>
        <taxon>Bacteroidota</taxon>
        <taxon>Flavobacteriia</taxon>
        <taxon>Flavobacteriales</taxon>
        <taxon>Flavobacteriaceae</taxon>
        <taxon>Microcosmobacter</taxon>
    </lineage>
</organism>
<keyword evidence="1" id="KW-0732">Signal</keyword>
<dbReference type="InterPro" id="IPR003961">
    <property type="entry name" value="FN3_dom"/>
</dbReference>
<protein>
    <submittedName>
        <fullName evidence="3">Fibronectin type III domain-containing protein</fullName>
    </submittedName>
</protein>
<evidence type="ECO:0000256" key="1">
    <source>
        <dbReference type="SAM" id="SignalP"/>
    </source>
</evidence>
<dbReference type="InterPro" id="IPR015914">
    <property type="entry name" value="PAPs_N"/>
</dbReference>
<accession>A0ABU2YMP5</accession>
<gene>
    <name evidence="3" type="ORF">RM697_10505</name>
</gene>
<dbReference type="Proteomes" id="UP001259492">
    <property type="component" value="Unassembled WGS sequence"/>
</dbReference>
<evidence type="ECO:0000313" key="3">
    <source>
        <dbReference type="EMBL" id="MDT0559082.1"/>
    </source>
</evidence>
<evidence type="ECO:0000259" key="2">
    <source>
        <dbReference type="PROSITE" id="PS50853"/>
    </source>
</evidence>
<name>A0ABU2YMP5_9FLAO</name>
<sequence>MKKFNFFICLFALVLISCGDDDDAMVPQCVNPINLEESNITFDSVALSWDDLNNTNSFTVEYGLSGFEQGSGTTINSTENSLLLTGLTANTTYDYYVQTSCDVSNVSLWSEVKSFTTLASPVIPQFLTNLSDLNLFSGNLADLTPTPYAFEYELSTPLFSDYAHKHRFIALPIGTTLGYEDDGLPIFPDNTVIAKTFFYNNDERNLSLGRKIIETRLLIKIEGSWETADYKWNDAQTDAVLDFDGSVVPITWIDAEGDINNLNYEIPSNTDCFTCHQTFNEITPIGPRLRTLNFVKNGVNQLQQFIDENYITGISSSDNVSALPVWTDDSYTLEQRARAYFDIQCAHCHIKGGFCETQSPLRLDFESSFDDSKIFDQRFSIQSRISNFIPGFSMPFIGTTTIHDEGVELLQAYLDTL</sequence>
<dbReference type="RefSeq" id="WP_311427845.1">
    <property type="nucleotide sequence ID" value="NZ_JAVRIA010000005.1"/>
</dbReference>
<dbReference type="Pfam" id="PF16656">
    <property type="entry name" value="Pur_ac_phosph_N"/>
    <property type="match status" value="1"/>
</dbReference>
<keyword evidence="4" id="KW-1185">Reference proteome</keyword>
<proteinExistence type="predicted"/>
<dbReference type="EMBL" id="JAVRIA010000005">
    <property type="protein sequence ID" value="MDT0559082.1"/>
    <property type="molecule type" value="Genomic_DNA"/>
</dbReference>
<reference evidence="3 4" key="1">
    <citation type="submission" date="2023-09" db="EMBL/GenBank/DDBJ databases">
        <authorList>
            <person name="Rey-Velasco X."/>
        </authorList>
    </citation>
    <scope>NUCLEOTIDE SEQUENCE [LARGE SCALE GENOMIC DNA]</scope>
    <source>
        <strain evidence="3 4">W332</strain>
    </source>
</reference>
<dbReference type="Gene3D" id="2.60.40.10">
    <property type="entry name" value="Immunoglobulins"/>
    <property type="match status" value="1"/>
</dbReference>
<dbReference type="CDD" id="cd00063">
    <property type="entry name" value="FN3"/>
    <property type="match status" value="1"/>
</dbReference>
<evidence type="ECO:0000313" key="4">
    <source>
        <dbReference type="Proteomes" id="UP001259492"/>
    </source>
</evidence>
<dbReference type="InterPro" id="IPR013783">
    <property type="entry name" value="Ig-like_fold"/>
</dbReference>
<dbReference type="PROSITE" id="PS51257">
    <property type="entry name" value="PROKAR_LIPOPROTEIN"/>
    <property type="match status" value="1"/>
</dbReference>
<feature type="signal peptide" evidence="1">
    <location>
        <begin position="1"/>
        <end position="19"/>
    </location>
</feature>